<dbReference type="EMBL" id="CP060697">
    <property type="protein sequence ID" value="QNM82027.1"/>
    <property type="molecule type" value="Genomic_DNA"/>
</dbReference>
<feature type="compositionally biased region" description="Polar residues" evidence="1">
    <location>
        <begin position="158"/>
        <end position="172"/>
    </location>
</feature>
<feature type="region of interest" description="Disordered" evidence="1">
    <location>
        <begin position="1"/>
        <end position="29"/>
    </location>
</feature>
<dbReference type="RefSeq" id="WP_187478983.1">
    <property type="nucleotide sequence ID" value="NZ_CP060697.1"/>
</dbReference>
<keyword evidence="3" id="KW-1185">Reference proteome</keyword>
<evidence type="ECO:0000256" key="1">
    <source>
        <dbReference type="SAM" id="MobiDB-lite"/>
    </source>
</evidence>
<protein>
    <submittedName>
        <fullName evidence="2">Uncharacterized protein</fullName>
    </submittedName>
</protein>
<dbReference type="KEGG" id="ssau:H8M03_08265"/>
<feature type="region of interest" description="Disordered" evidence="1">
    <location>
        <begin position="150"/>
        <end position="203"/>
    </location>
</feature>
<evidence type="ECO:0000313" key="3">
    <source>
        <dbReference type="Proteomes" id="UP000515861"/>
    </source>
</evidence>
<gene>
    <name evidence="2" type="ORF">H8M03_08265</name>
</gene>
<sequence>MKRRVPVPRDQREPLPEFTPVPRKCKRHDGWTPERQKAFIEALADTGSVSRAAAMTNMSSESVYFLRRQPGAESFRRAWEAALDYGVARMKDIAFERAIEGYLVPCFVGGRLLGWRRKYNDRLLMFLLRHYGEDANGRRTKVEYFSTRATAGAASAPSGRQQAGTATLTSARDASPDRPTGREANPIDGAGVADERGPTVRGHSLRDGAAAIATAGMQSAIAETTTVRTVTTGRAAAPALDATTAIIEDFPGVELDAVAQAEIYRILQDCAARRRSVEGTPHDPDQPFISVEQPEREVLVHDPGYAHPRKVKRRPAPLTDVVVDEGAYLQQSPKTEPEDKYSAGVEELPWQVLDHEEACAEIEAAVESVKRASKPLALPPAGEGQGEEQQSENS</sequence>
<reference evidence="2 3" key="1">
    <citation type="submission" date="2020-08" db="EMBL/GenBank/DDBJ databases">
        <title>Sphingomonas sp. sand1-3 16S ribosomal RNA gene Genome sequencing and assembly.</title>
        <authorList>
            <person name="Kang M."/>
        </authorList>
    </citation>
    <scope>NUCLEOTIDE SEQUENCE [LARGE SCALE GENOMIC DNA]</scope>
    <source>
        <strain evidence="3">sand1-3</strain>
    </source>
</reference>
<feature type="compositionally biased region" description="Acidic residues" evidence="1">
    <location>
        <begin position="385"/>
        <end position="394"/>
    </location>
</feature>
<proteinExistence type="predicted"/>
<organism evidence="2 3">
    <name type="scientific">Sphingomonas sabuli</name>
    <dbReference type="NCBI Taxonomy" id="2764186"/>
    <lineage>
        <taxon>Bacteria</taxon>
        <taxon>Pseudomonadati</taxon>
        <taxon>Pseudomonadota</taxon>
        <taxon>Alphaproteobacteria</taxon>
        <taxon>Sphingomonadales</taxon>
        <taxon>Sphingomonadaceae</taxon>
        <taxon>Sphingomonas</taxon>
    </lineage>
</organism>
<accession>A0A7G9L078</accession>
<name>A0A7G9L078_9SPHN</name>
<dbReference type="Proteomes" id="UP000515861">
    <property type="component" value="Chromosome"/>
</dbReference>
<evidence type="ECO:0000313" key="2">
    <source>
        <dbReference type="EMBL" id="QNM82027.1"/>
    </source>
</evidence>
<dbReference type="AlphaFoldDB" id="A0A7G9L078"/>
<feature type="region of interest" description="Disordered" evidence="1">
    <location>
        <begin position="369"/>
        <end position="394"/>
    </location>
</feature>